<sequence length="207" mass="22003">MDWSAYTTFLLLAIAVILIPGPDFAVITGNTVTGGRRRGLWCALGVSTSNALQGGAVAVGLGALIVNAQPVFHTIKWVGAAYLVYLGVRLLLSAVRGQYTLSSDIADPHAALRGWRQGFLSNITNPKVLVFYLAVLPQFLSPDAGVLPILLLALTHAVAGLAHSVALIALLHRARRLLTRRPVRRTLDGVTGTAMIAFGGRLAFDRS</sequence>
<dbReference type="GO" id="GO:0015171">
    <property type="term" value="F:amino acid transmembrane transporter activity"/>
    <property type="evidence" value="ECO:0007669"/>
    <property type="project" value="TreeGrafter"/>
</dbReference>
<comment type="caution">
    <text evidence="7">The sequence shown here is derived from an EMBL/GenBank/DDBJ whole genome shotgun (WGS) entry which is preliminary data.</text>
</comment>
<name>A0A919K2E9_9ACTN</name>
<organism evidence="7 8">
    <name type="scientific">Paractinoplanes rishiriensis</name>
    <dbReference type="NCBI Taxonomy" id="1050105"/>
    <lineage>
        <taxon>Bacteria</taxon>
        <taxon>Bacillati</taxon>
        <taxon>Actinomycetota</taxon>
        <taxon>Actinomycetes</taxon>
        <taxon>Micromonosporales</taxon>
        <taxon>Micromonosporaceae</taxon>
        <taxon>Paractinoplanes</taxon>
    </lineage>
</organism>
<feature type="transmembrane region" description="Helical" evidence="6">
    <location>
        <begin position="119"/>
        <end position="140"/>
    </location>
</feature>
<dbReference type="RefSeq" id="WP_203781680.1">
    <property type="nucleotide sequence ID" value="NZ_BOMV01000027.1"/>
</dbReference>
<feature type="transmembrane region" description="Helical" evidence="6">
    <location>
        <begin position="71"/>
        <end position="92"/>
    </location>
</feature>
<evidence type="ECO:0000256" key="2">
    <source>
        <dbReference type="ARBA" id="ARBA00022475"/>
    </source>
</evidence>
<keyword evidence="2" id="KW-1003">Cell membrane</keyword>
<feature type="transmembrane region" description="Helical" evidence="6">
    <location>
        <begin position="146"/>
        <end position="171"/>
    </location>
</feature>
<proteinExistence type="predicted"/>
<keyword evidence="8" id="KW-1185">Reference proteome</keyword>
<dbReference type="PANTHER" id="PTHR30086">
    <property type="entry name" value="ARGININE EXPORTER PROTEIN ARGO"/>
    <property type="match status" value="1"/>
</dbReference>
<keyword evidence="4 6" id="KW-1133">Transmembrane helix</keyword>
<gene>
    <name evidence="7" type="ORF">Ari01nite_28460</name>
</gene>
<keyword evidence="5 6" id="KW-0472">Membrane</keyword>
<dbReference type="EMBL" id="BOMV01000027">
    <property type="protein sequence ID" value="GIE95381.1"/>
    <property type="molecule type" value="Genomic_DNA"/>
</dbReference>
<dbReference type="PANTHER" id="PTHR30086:SF20">
    <property type="entry name" value="ARGININE EXPORTER PROTEIN ARGO-RELATED"/>
    <property type="match status" value="1"/>
</dbReference>
<dbReference type="InterPro" id="IPR001123">
    <property type="entry name" value="LeuE-type"/>
</dbReference>
<evidence type="ECO:0000313" key="7">
    <source>
        <dbReference type="EMBL" id="GIE95381.1"/>
    </source>
</evidence>
<evidence type="ECO:0000256" key="1">
    <source>
        <dbReference type="ARBA" id="ARBA00004651"/>
    </source>
</evidence>
<dbReference type="Pfam" id="PF01810">
    <property type="entry name" value="LysE"/>
    <property type="match status" value="1"/>
</dbReference>
<comment type="subcellular location">
    <subcellularLocation>
        <location evidence="1">Cell membrane</location>
        <topology evidence="1">Multi-pass membrane protein</topology>
    </subcellularLocation>
</comment>
<feature type="transmembrane region" description="Helical" evidence="6">
    <location>
        <begin position="6"/>
        <end position="27"/>
    </location>
</feature>
<dbReference type="GO" id="GO:0005886">
    <property type="term" value="C:plasma membrane"/>
    <property type="evidence" value="ECO:0007669"/>
    <property type="project" value="UniProtKB-SubCell"/>
</dbReference>
<dbReference type="PIRSF" id="PIRSF006324">
    <property type="entry name" value="LeuE"/>
    <property type="match status" value="1"/>
</dbReference>
<evidence type="ECO:0000256" key="3">
    <source>
        <dbReference type="ARBA" id="ARBA00022692"/>
    </source>
</evidence>
<evidence type="ECO:0000313" key="8">
    <source>
        <dbReference type="Proteomes" id="UP000636960"/>
    </source>
</evidence>
<accession>A0A919K2E9</accession>
<protein>
    <submittedName>
        <fullName evidence="7">Lysine transporter LysE</fullName>
    </submittedName>
</protein>
<dbReference type="Proteomes" id="UP000636960">
    <property type="component" value="Unassembled WGS sequence"/>
</dbReference>
<feature type="transmembrane region" description="Helical" evidence="6">
    <location>
        <begin position="39"/>
        <end position="65"/>
    </location>
</feature>
<evidence type="ECO:0000256" key="5">
    <source>
        <dbReference type="ARBA" id="ARBA00023136"/>
    </source>
</evidence>
<evidence type="ECO:0000256" key="6">
    <source>
        <dbReference type="SAM" id="Phobius"/>
    </source>
</evidence>
<dbReference type="AlphaFoldDB" id="A0A919K2E9"/>
<reference evidence="7" key="1">
    <citation type="submission" date="2021-01" db="EMBL/GenBank/DDBJ databases">
        <title>Whole genome shotgun sequence of Actinoplanes rishiriensis NBRC 108556.</title>
        <authorList>
            <person name="Komaki H."/>
            <person name="Tamura T."/>
        </authorList>
    </citation>
    <scope>NUCLEOTIDE SEQUENCE</scope>
    <source>
        <strain evidence="7">NBRC 108556</strain>
    </source>
</reference>
<evidence type="ECO:0000256" key="4">
    <source>
        <dbReference type="ARBA" id="ARBA00022989"/>
    </source>
</evidence>
<keyword evidence="3 6" id="KW-0812">Transmembrane</keyword>